<dbReference type="AlphaFoldDB" id="A0A834INA8"/>
<accession>A0A834INA8</accession>
<evidence type="ECO:0000313" key="2">
    <source>
        <dbReference type="Proteomes" id="UP000625711"/>
    </source>
</evidence>
<protein>
    <submittedName>
        <fullName evidence="1">Uncharacterized protein</fullName>
    </submittedName>
</protein>
<keyword evidence="2" id="KW-1185">Reference proteome</keyword>
<evidence type="ECO:0000313" key="1">
    <source>
        <dbReference type="EMBL" id="KAF7281778.1"/>
    </source>
</evidence>
<name>A0A834INA8_RHYFE</name>
<proteinExistence type="predicted"/>
<dbReference type="Proteomes" id="UP000625711">
    <property type="component" value="Unassembled WGS sequence"/>
</dbReference>
<sequence>MQLKPWGTRLYQEQILTETNDHNEFRFSISMNLLDGYFVFSRGITPIAEEEEQTTKETVPTEADETSLMKICDRVRAASAILC</sequence>
<comment type="caution">
    <text evidence="1">The sequence shown here is derived from an EMBL/GenBank/DDBJ whole genome shotgun (WGS) entry which is preliminary data.</text>
</comment>
<organism evidence="1 2">
    <name type="scientific">Rhynchophorus ferrugineus</name>
    <name type="common">Red palm weevil</name>
    <name type="synonym">Curculio ferrugineus</name>
    <dbReference type="NCBI Taxonomy" id="354439"/>
    <lineage>
        <taxon>Eukaryota</taxon>
        <taxon>Metazoa</taxon>
        <taxon>Ecdysozoa</taxon>
        <taxon>Arthropoda</taxon>
        <taxon>Hexapoda</taxon>
        <taxon>Insecta</taxon>
        <taxon>Pterygota</taxon>
        <taxon>Neoptera</taxon>
        <taxon>Endopterygota</taxon>
        <taxon>Coleoptera</taxon>
        <taxon>Polyphaga</taxon>
        <taxon>Cucujiformia</taxon>
        <taxon>Curculionidae</taxon>
        <taxon>Dryophthorinae</taxon>
        <taxon>Rhynchophorus</taxon>
    </lineage>
</organism>
<reference evidence="1" key="1">
    <citation type="submission" date="2020-08" db="EMBL/GenBank/DDBJ databases">
        <title>Genome sequencing and assembly of the red palm weevil Rhynchophorus ferrugineus.</title>
        <authorList>
            <person name="Dias G.B."/>
            <person name="Bergman C.M."/>
            <person name="Manee M."/>
        </authorList>
    </citation>
    <scope>NUCLEOTIDE SEQUENCE</scope>
    <source>
        <strain evidence="1">AA-2017</strain>
        <tissue evidence="1">Whole larva</tissue>
    </source>
</reference>
<dbReference type="EMBL" id="JAACXV010000223">
    <property type="protein sequence ID" value="KAF7281778.1"/>
    <property type="molecule type" value="Genomic_DNA"/>
</dbReference>
<gene>
    <name evidence="1" type="ORF">GWI33_004261</name>
</gene>